<reference evidence="2" key="2">
    <citation type="submission" date="2020-09" db="EMBL/GenBank/DDBJ databases">
        <authorList>
            <person name="Sun Q."/>
            <person name="Kim S."/>
        </authorList>
    </citation>
    <scope>NUCLEOTIDE SEQUENCE</scope>
    <source>
        <strain evidence="2">KCTC 32020</strain>
    </source>
</reference>
<dbReference type="InterPro" id="IPR010980">
    <property type="entry name" value="Cyt_c/b562"/>
</dbReference>
<reference evidence="2" key="1">
    <citation type="journal article" date="2014" name="Int. J. Syst. Evol. Microbiol.">
        <title>Complete genome sequence of Corynebacterium casei LMG S-19264T (=DSM 44701T), isolated from a smear-ripened cheese.</title>
        <authorList>
            <consortium name="US DOE Joint Genome Institute (JGI-PGF)"/>
            <person name="Walter F."/>
            <person name="Albersmeier A."/>
            <person name="Kalinowski J."/>
            <person name="Ruckert C."/>
        </authorList>
    </citation>
    <scope>NUCLEOTIDE SEQUENCE</scope>
    <source>
        <strain evidence="2">KCTC 32020</strain>
    </source>
</reference>
<comment type="caution">
    <text evidence="2">The sequence shown here is derived from an EMBL/GenBank/DDBJ whole genome shotgun (WGS) entry which is preliminary data.</text>
</comment>
<dbReference type="Proteomes" id="UP000636453">
    <property type="component" value="Unassembled WGS sequence"/>
</dbReference>
<protein>
    <recommendedName>
        <fullName evidence="4">Cytochrome c</fullName>
    </recommendedName>
</protein>
<dbReference type="AlphaFoldDB" id="A0A918Z2Q2"/>
<dbReference type="EMBL" id="BNCF01000007">
    <property type="protein sequence ID" value="GHE33880.1"/>
    <property type="molecule type" value="Genomic_DNA"/>
</dbReference>
<name>A0A918Z2Q2_9GAMM</name>
<dbReference type="GO" id="GO:0020037">
    <property type="term" value="F:heme binding"/>
    <property type="evidence" value="ECO:0007669"/>
    <property type="project" value="InterPro"/>
</dbReference>
<keyword evidence="1" id="KW-0812">Transmembrane</keyword>
<keyword evidence="1" id="KW-0472">Membrane</keyword>
<dbReference type="Gene3D" id="1.20.120.10">
    <property type="entry name" value="Cytochrome c/b562"/>
    <property type="match status" value="1"/>
</dbReference>
<organism evidence="2 3">
    <name type="scientific">Vulcaniibacterium thermophilum</name>
    <dbReference type="NCBI Taxonomy" id="1169913"/>
    <lineage>
        <taxon>Bacteria</taxon>
        <taxon>Pseudomonadati</taxon>
        <taxon>Pseudomonadota</taxon>
        <taxon>Gammaproteobacteria</taxon>
        <taxon>Lysobacterales</taxon>
        <taxon>Lysobacteraceae</taxon>
        <taxon>Vulcaniibacterium</taxon>
    </lineage>
</organism>
<evidence type="ECO:0000256" key="1">
    <source>
        <dbReference type="SAM" id="Phobius"/>
    </source>
</evidence>
<sequence length="147" mass="15916">MNDVRPAPATPGKGSRYLFMVLLGLVIGAAGTAYLMRMWLGKPDSYDHAVMQLMGTKNGHLNEALRANRCSASDALPALQTMRALANEIEPAFADLRDDARFVQHAGQLRARLDAAIATPPQDCAALKQTAARLKDACEACHRDFGH</sequence>
<keyword evidence="1" id="KW-1133">Transmembrane helix</keyword>
<evidence type="ECO:0000313" key="3">
    <source>
        <dbReference type="Proteomes" id="UP000636453"/>
    </source>
</evidence>
<proteinExistence type="predicted"/>
<dbReference type="SUPFAM" id="SSF47175">
    <property type="entry name" value="Cytochromes"/>
    <property type="match status" value="1"/>
</dbReference>
<accession>A0A918Z2Q2</accession>
<dbReference type="OrthoDB" id="5984407at2"/>
<dbReference type="GO" id="GO:0022900">
    <property type="term" value="P:electron transport chain"/>
    <property type="evidence" value="ECO:0007669"/>
    <property type="project" value="InterPro"/>
</dbReference>
<dbReference type="GO" id="GO:0009055">
    <property type="term" value="F:electron transfer activity"/>
    <property type="evidence" value="ECO:0007669"/>
    <property type="project" value="InterPro"/>
</dbReference>
<keyword evidence="3" id="KW-1185">Reference proteome</keyword>
<gene>
    <name evidence="2" type="ORF">GCM10007167_14910</name>
</gene>
<evidence type="ECO:0000313" key="2">
    <source>
        <dbReference type="EMBL" id="GHE33880.1"/>
    </source>
</evidence>
<dbReference type="RefSeq" id="WP_146472280.1">
    <property type="nucleotide sequence ID" value="NZ_BNCF01000007.1"/>
</dbReference>
<feature type="transmembrane region" description="Helical" evidence="1">
    <location>
        <begin position="17"/>
        <end position="36"/>
    </location>
</feature>
<evidence type="ECO:0008006" key="4">
    <source>
        <dbReference type="Google" id="ProtNLM"/>
    </source>
</evidence>
<dbReference type="GO" id="GO:0005506">
    <property type="term" value="F:iron ion binding"/>
    <property type="evidence" value="ECO:0007669"/>
    <property type="project" value="InterPro"/>
</dbReference>